<name>A0ABR2ZV93_9AGAR</name>
<evidence type="ECO:0008006" key="3">
    <source>
        <dbReference type="Google" id="ProtNLM"/>
    </source>
</evidence>
<evidence type="ECO:0000313" key="2">
    <source>
        <dbReference type="Proteomes" id="UP001437256"/>
    </source>
</evidence>
<sequence length="155" mass="17351">MAYAVERNRFGAPGYSRSHASLLCKVCTFWRSVALDTPYIWGTATIDASFDANRYPLVVERLKTHIERSRGNLLTYEIDLPHKIICLDRYHPILEALFGIVERPERAEQLKFVLAPIAHPHSIISSPFSPQSLPSSVTDLGIGQLPGASKYSARN</sequence>
<reference evidence="1 2" key="1">
    <citation type="submission" date="2024-05" db="EMBL/GenBank/DDBJ databases">
        <title>A draft genome resource for the thread blight pathogen Marasmius tenuissimus strain MS-2.</title>
        <authorList>
            <person name="Yulfo-Soto G.E."/>
            <person name="Baruah I.K."/>
            <person name="Amoako-Attah I."/>
            <person name="Bukari Y."/>
            <person name="Meinhardt L.W."/>
            <person name="Bailey B.A."/>
            <person name="Cohen S.P."/>
        </authorList>
    </citation>
    <scope>NUCLEOTIDE SEQUENCE [LARGE SCALE GENOMIC DNA]</scope>
    <source>
        <strain evidence="1 2">MS-2</strain>
    </source>
</reference>
<dbReference type="Proteomes" id="UP001437256">
    <property type="component" value="Unassembled WGS sequence"/>
</dbReference>
<organism evidence="1 2">
    <name type="scientific">Marasmius tenuissimus</name>
    <dbReference type="NCBI Taxonomy" id="585030"/>
    <lineage>
        <taxon>Eukaryota</taxon>
        <taxon>Fungi</taxon>
        <taxon>Dikarya</taxon>
        <taxon>Basidiomycota</taxon>
        <taxon>Agaricomycotina</taxon>
        <taxon>Agaricomycetes</taxon>
        <taxon>Agaricomycetidae</taxon>
        <taxon>Agaricales</taxon>
        <taxon>Marasmiineae</taxon>
        <taxon>Marasmiaceae</taxon>
        <taxon>Marasmius</taxon>
    </lineage>
</organism>
<protein>
    <recommendedName>
        <fullName evidence="3">F-box domain-containing protein</fullName>
    </recommendedName>
</protein>
<comment type="caution">
    <text evidence="1">The sequence shown here is derived from an EMBL/GenBank/DDBJ whole genome shotgun (WGS) entry which is preliminary data.</text>
</comment>
<evidence type="ECO:0000313" key="1">
    <source>
        <dbReference type="EMBL" id="KAL0065333.1"/>
    </source>
</evidence>
<accession>A0ABR2ZV93</accession>
<dbReference type="EMBL" id="JBBXMP010000049">
    <property type="protein sequence ID" value="KAL0065333.1"/>
    <property type="molecule type" value="Genomic_DNA"/>
</dbReference>
<proteinExistence type="predicted"/>
<gene>
    <name evidence="1" type="ORF">AAF712_007674</name>
</gene>
<keyword evidence="2" id="KW-1185">Reference proteome</keyword>